<dbReference type="PANTHER" id="PTHR33568">
    <property type="entry name" value="DNA POLYMERASE"/>
    <property type="match status" value="1"/>
</dbReference>
<protein>
    <recommendedName>
        <fullName evidence="4">DNA-directed DNA polymerase</fullName>
    </recommendedName>
</protein>
<dbReference type="PANTHER" id="PTHR33568:SF3">
    <property type="entry name" value="DNA-DIRECTED DNA POLYMERASE"/>
    <property type="match status" value="1"/>
</dbReference>
<reference evidence="2" key="1">
    <citation type="submission" date="2022-08" db="UniProtKB">
        <authorList>
            <consortium name="EnsemblMetazoa"/>
        </authorList>
    </citation>
    <scope>IDENTIFICATION</scope>
    <source>
        <strain evidence="2">05x7-T-G4-1.051#20</strain>
    </source>
</reference>
<dbReference type="EnsemblMetazoa" id="G9663.1">
    <property type="protein sequence ID" value="G9663.1:cds"/>
    <property type="gene ID" value="G9663"/>
</dbReference>
<feature type="region of interest" description="Disordered" evidence="1">
    <location>
        <begin position="62"/>
        <end position="95"/>
    </location>
</feature>
<name>A0A8W8NUK2_MAGGI</name>
<evidence type="ECO:0000313" key="3">
    <source>
        <dbReference type="Proteomes" id="UP000005408"/>
    </source>
</evidence>
<keyword evidence="3" id="KW-1185">Reference proteome</keyword>
<evidence type="ECO:0000256" key="1">
    <source>
        <dbReference type="SAM" id="MobiDB-lite"/>
    </source>
</evidence>
<proteinExistence type="predicted"/>
<dbReference type="AlphaFoldDB" id="A0A8W8NUK2"/>
<evidence type="ECO:0008006" key="4">
    <source>
        <dbReference type="Google" id="ProtNLM"/>
    </source>
</evidence>
<evidence type="ECO:0000313" key="2">
    <source>
        <dbReference type="EnsemblMetazoa" id="G9663.1:cds"/>
    </source>
</evidence>
<dbReference type="Proteomes" id="UP000005408">
    <property type="component" value="Unassembled WGS sequence"/>
</dbReference>
<organism evidence="2 3">
    <name type="scientific">Magallana gigas</name>
    <name type="common">Pacific oyster</name>
    <name type="synonym">Crassostrea gigas</name>
    <dbReference type="NCBI Taxonomy" id="29159"/>
    <lineage>
        <taxon>Eukaryota</taxon>
        <taxon>Metazoa</taxon>
        <taxon>Spiralia</taxon>
        <taxon>Lophotrochozoa</taxon>
        <taxon>Mollusca</taxon>
        <taxon>Bivalvia</taxon>
        <taxon>Autobranchia</taxon>
        <taxon>Pteriomorphia</taxon>
        <taxon>Ostreida</taxon>
        <taxon>Ostreoidea</taxon>
        <taxon>Ostreidae</taxon>
        <taxon>Magallana</taxon>
    </lineage>
</organism>
<dbReference type="Gene3D" id="3.40.960.10">
    <property type="entry name" value="VSR Endonuclease"/>
    <property type="match status" value="1"/>
</dbReference>
<accession>A0A8W8NUK2</accession>
<sequence>MAGQSLLKEILNSLHDPETIQLFAAVNGLTGDMEIEDRLRELQWEKHIDDLWQEVLSEMESPAKKSRPTLADGDQPSTSVQLGGGEESSDSEDTSTKPYYIWKRDTRTFMKHWVRDTTFKVKFNEQWRGKKLIDIQNNLHDMFDDLLSQARGHDADLGRVVISHPSLNNAIVVPLQSWEALNADVVMSEIVKVLNSNESLPIDESLLVTIGSIDLPKGGGNPRKLPITSLFGPKNSIERKKSLFHVQNDNNLCMAISIGLCFLKTCKKVDADTWSQLGTNGSNEEMLDHVLKHRTVSKTYYDNVLKTSRKKKQTELAMWLCQRAGVPTDRYLGLNDIEPFETLLDVSINVVSSRVGNKFVRVTKNQEKPRLYLYHIDSENEKHWHGIASIQGFFKASYFCHTCLKPYKDKSKHSCATSCEVCLRNNCPETDVQMGCRSCGRVCRSLVCFKSHKEKRTVKSESYPPACDLFYQCTKCRVVLKRVKRSPELHVCEEWQCPNCQEYQTGEHNCYQKPFGSDIEKRNKKFFFYDFETRQDDVFQCEAGYSPSLVRCRHCVKEPRQCVNCRLCQNCRDPSCGLMQHKVNFAVLQSTCHKCEKEELVEGATCNHCGTRCGSCSRTFKGEYVSPPCHDTCGKRELVFSGDYAAEHFCAYVTSKHCKDSILIAHNAKSFDLYPVLEVLIDRHSIRPSKIIYNGSKIIKLMIDVTTLEEHVAQADGTLKTQTSYGVDPFDYVTIASVCMGIFKSLFLKGKEKMQITKDGDTKWYDIEHLRGLKVVNFEEESWVSLVDLQNDQNVQIGKRQFESPIAVVPSQGYTKRDNYSKVSIQWLEWLMEKSRQRGNPVNISHALNGGEYQIPGTNYRCDGFVPSPTGKGTVYEFYGCVFHGCPSCYAEDRHHLRHPSTNQTIHELYEMTKKRERELKDLGYKVVFIWEHQFKYQLEKNAALQQFVSTLDIQDRLDPRDSFFGGRTNAIKLHYKAAEDETIQYYDFTKRLHVFPRGEGHHGHVVYS</sequence>